<reference evidence="15" key="1">
    <citation type="submission" date="2021-10" db="EMBL/GenBank/DDBJ databases">
        <title>Anaerobic single-cell dispensing facilitates the cultivation of human gut bacteria.</title>
        <authorList>
            <person name="Afrizal A."/>
        </authorList>
    </citation>
    <scope>NUCLEOTIDE SEQUENCE</scope>
    <source>
        <strain evidence="15">CLA-AA-H272</strain>
    </source>
</reference>
<dbReference type="NCBIfam" id="TIGR04265">
    <property type="entry name" value="bac_cardiolipin"/>
    <property type="match status" value="1"/>
</dbReference>
<dbReference type="Pfam" id="PF13091">
    <property type="entry name" value="PLDc_2"/>
    <property type="match status" value="2"/>
</dbReference>
<keyword evidence="3" id="KW-0444">Lipid biosynthesis</keyword>
<dbReference type="Pfam" id="PF13396">
    <property type="entry name" value="PLDc_N"/>
    <property type="match status" value="1"/>
</dbReference>
<evidence type="ECO:0000256" key="12">
    <source>
        <dbReference type="NCBIfam" id="TIGR04265"/>
    </source>
</evidence>
<protein>
    <recommendedName>
        <fullName evidence="12">Cardiolipin synthase</fullName>
        <ecNumber evidence="12">2.7.8.-</ecNumber>
    </recommendedName>
</protein>
<dbReference type="Proteomes" id="UP001199319">
    <property type="component" value="Unassembled WGS sequence"/>
</dbReference>
<evidence type="ECO:0000256" key="7">
    <source>
        <dbReference type="ARBA" id="ARBA00022989"/>
    </source>
</evidence>
<dbReference type="InterPro" id="IPR025202">
    <property type="entry name" value="PLD-like_dom"/>
</dbReference>
<dbReference type="PANTHER" id="PTHR21248:SF22">
    <property type="entry name" value="PHOSPHOLIPASE D"/>
    <property type="match status" value="1"/>
</dbReference>
<gene>
    <name evidence="15" type="primary">cls</name>
    <name evidence="15" type="ORF">LKD37_14015</name>
</gene>
<dbReference type="PROSITE" id="PS50035">
    <property type="entry name" value="PLD"/>
    <property type="match status" value="2"/>
</dbReference>
<feature type="transmembrane region" description="Helical" evidence="13">
    <location>
        <begin position="20"/>
        <end position="38"/>
    </location>
</feature>
<keyword evidence="6" id="KW-0677">Repeat</keyword>
<comment type="subcellular location">
    <subcellularLocation>
        <location evidence="1">Cell membrane</location>
        <topology evidence="1">Multi-pass membrane protein</topology>
    </subcellularLocation>
</comment>
<evidence type="ECO:0000256" key="11">
    <source>
        <dbReference type="ARBA" id="ARBA00023264"/>
    </source>
</evidence>
<name>A0AAE3DGK2_9FIRM</name>
<keyword evidence="8" id="KW-0443">Lipid metabolism</keyword>
<evidence type="ECO:0000256" key="2">
    <source>
        <dbReference type="ARBA" id="ARBA00022475"/>
    </source>
</evidence>
<keyword evidence="5 13" id="KW-0812">Transmembrane</keyword>
<keyword evidence="11" id="KW-1208">Phospholipid metabolism</keyword>
<keyword evidence="16" id="KW-1185">Reference proteome</keyword>
<evidence type="ECO:0000256" key="6">
    <source>
        <dbReference type="ARBA" id="ARBA00022737"/>
    </source>
</evidence>
<evidence type="ECO:0000256" key="1">
    <source>
        <dbReference type="ARBA" id="ARBA00004651"/>
    </source>
</evidence>
<dbReference type="GO" id="GO:0032049">
    <property type="term" value="P:cardiolipin biosynthetic process"/>
    <property type="evidence" value="ECO:0007669"/>
    <property type="project" value="UniProtKB-UniRule"/>
</dbReference>
<dbReference type="InterPro" id="IPR001736">
    <property type="entry name" value="PLipase_D/transphosphatidylase"/>
</dbReference>
<feature type="domain" description="PLD phosphodiesterase" evidence="14">
    <location>
        <begin position="430"/>
        <end position="457"/>
    </location>
</feature>
<proteinExistence type="predicted"/>
<evidence type="ECO:0000256" key="9">
    <source>
        <dbReference type="ARBA" id="ARBA00023136"/>
    </source>
</evidence>
<evidence type="ECO:0000313" key="16">
    <source>
        <dbReference type="Proteomes" id="UP001199319"/>
    </source>
</evidence>
<dbReference type="InterPro" id="IPR027379">
    <property type="entry name" value="CLS_N"/>
</dbReference>
<evidence type="ECO:0000259" key="14">
    <source>
        <dbReference type="PROSITE" id="PS50035"/>
    </source>
</evidence>
<dbReference type="EC" id="2.7.8.-" evidence="12"/>
<dbReference type="RefSeq" id="WP_302929767.1">
    <property type="nucleotide sequence ID" value="NZ_JAJEPW010000057.1"/>
</dbReference>
<feature type="domain" description="PLD phosphodiesterase" evidence="14">
    <location>
        <begin position="252"/>
        <end position="279"/>
    </location>
</feature>
<keyword evidence="2" id="KW-1003">Cell membrane</keyword>
<accession>A0AAE3DGK2</accession>
<organism evidence="15 16">
    <name type="scientific">Brotocaccenecus cirricatena</name>
    <dbReference type="NCBI Taxonomy" id="3064195"/>
    <lineage>
        <taxon>Bacteria</taxon>
        <taxon>Bacillati</taxon>
        <taxon>Bacillota</taxon>
        <taxon>Clostridia</taxon>
        <taxon>Eubacteriales</taxon>
        <taxon>Oscillospiraceae</taxon>
        <taxon>Brotocaccenecus</taxon>
    </lineage>
</organism>
<evidence type="ECO:0000256" key="8">
    <source>
        <dbReference type="ARBA" id="ARBA00023098"/>
    </source>
</evidence>
<keyword evidence="10" id="KW-0594">Phospholipid biosynthesis</keyword>
<evidence type="ECO:0000313" key="15">
    <source>
        <dbReference type="EMBL" id="MCC2130611.1"/>
    </source>
</evidence>
<dbReference type="GO" id="GO:0008808">
    <property type="term" value="F:cardiolipin synthase activity"/>
    <property type="evidence" value="ECO:0007669"/>
    <property type="project" value="UniProtKB-UniRule"/>
</dbReference>
<evidence type="ECO:0000256" key="4">
    <source>
        <dbReference type="ARBA" id="ARBA00022679"/>
    </source>
</evidence>
<dbReference type="Gene3D" id="3.30.870.10">
    <property type="entry name" value="Endonuclease Chain A"/>
    <property type="match status" value="2"/>
</dbReference>
<dbReference type="AlphaFoldDB" id="A0AAE3DGK2"/>
<comment type="caution">
    <text evidence="15">The sequence shown here is derived from an EMBL/GenBank/DDBJ whole genome shotgun (WGS) entry which is preliminary data.</text>
</comment>
<keyword evidence="9 13" id="KW-0472">Membrane</keyword>
<evidence type="ECO:0000256" key="10">
    <source>
        <dbReference type="ARBA" id="ARBA00023209"/>
    </source>
</evidence>
<dbReference type="PANTHER" id="PTHR21248">
    <property type="entry name" value="CARDIOLIPIN SYNTHASE"/>
    <property type="match status" value="1"/>
</dbReference>
<feature type="transmembrane region" description="Helical" evidence="13">
    <location>
        <begin position="44"/>
        <end position="62"/>
    </location>
</feature>
<evidence type="ECO:0000256" key="13">
    <source>
        <dbReference type="SAM" id="Phobius"/>
    </source>
</evidence>
<keyword evidence="7 13" id="KW-1133">Transmembrane helix</keyword>
<evidence type="ECO:0000256" key="3">
    <source>
        <dbReference type="ARBA" id="ARBA00022516"/>
    </source>
</evidence>
<dbReference type="SMART" id="SM00155">
    <property type="entry name" value="PLDc"/>
    <property type="match status" value="2"/>
</dbReference>
<dbReference type="SUPFAM" id="SSF56024">
    <property type="entry name" value="Phospholipase D/nuclease"/>
    <property type="match status" value="2"/>
</dbReference>
<feature type="transmembrane region" description="Helical" evidence="13">
    <location>
        <begin position="74"/>
        <end position="94"/>
    </location>
</feature>
<sequence length="517" mass="59320">MKKPHVQQKTERRISAALRLVLVAVLLLAQIALVLVLNDLLRQRMAIAYTLLELVALAYVFRINSRPGGGSYKLGWTLLILTVPVVGLILYWLWNGDHPQKRLDLQKLPRPRESDARQEHSRLQVEHLRREHPEWGRLAAYLDRQGFPLYTGTGAVYLPTGEAYLEDLLERMEQAEHFIFMEFYIMAEGQLWDRLMDIFRRKAGQGVEIKVLFDDFGSMMRMPEEAVEELRRIGAEVLIFNPVHHYVNRLYFNYRDHRKIACIDGDTAYTGGANIADEYANLMERFGYWKDDGIRLEGQGAWTLTREFIYMWERMGGAMHQEYDYYRPHGDAPGQGFVQPFVDGPDSNPVSSAEDAFLQLIGGAKHMVYITSPYLAIDESMEKALCMAAGSGVDVRLMMPGIPDHKFAFMVAESYFGELLDHGVKIYRFTPGLLHGKTVLADREAAFVGSVNMDYRSFQLHFECGTLLYGAPALETLLEDMDGIMEKSRQVTRSDWEHRPLLHRVLGGLLRPFAMWM</sequence>
<dbReference type="EMBL" id="JAJEPW010000057">
    <property type="protein sequence ID" value="MCC2130611.1"/>
    <property type="molecule type" value="Genomic_DNA"/>
</dbReference>
<evidence type="ECO:0000256" key="5">
    <source>
        <dbReference type="ARBA" id="ARBA00022692"/>
    </source>
</evidence>
<dbReference type="GO" id="GO:0005886">
    <property type="term" value="C:plasma membrane"/>
    <property type="evidence" value="ECO:0007669"/>
    <property type="project" value="UniProtKB-SubCell"/>
</dbReference>
<dbReference type="InterPro" id="IPR022924">
    <property type="entry name" value="Cardiolipin_synthase"/>
</dbReference>
<keyword evidence="4" id="KW-0808">Transferase</keyword>